<evidence type="ECO:0000313" key="2">
    <source>
        <dbReference type="Proteomes" id="UP001205311"/>
    </source>
</evidence>
<name>A0ABT1HNQ7_STRSD</name>
<dbReference type="InterPro" id="IPR036388">
    <property type="entry name" value="WH-like_DNA-bd_sf"/>
</dbReference>
<dbReference type="Proteomes" id="UP001205311">
    <property type="component" value="Unassembled WGS sequence"/>
</dbReference>
<comment type="caution">
    <text evidence="1">The sequence shown here is derived from an EMBL/GenBank/DDBJ whole genome shotgun (WGS) entry which is preliminary data.</text>
</comment>
<protein>
    <recommendedName>
        <fullName evidence="3">PadR family transcriptional regulator</fullName>
    </recommendedName>
</protein>
<evidence type="ECO:0008006" key="3">
    <source>
        <dbReference type="Google" id="ProtNLM"/>
    </source>
</evidence>
<accession>A0ABT1HNQ7</accession>
<organism evidence="1 2">
    <name type="scientific">Streptoalloteichus tenebrarius (strain ATCC 17920 / DSM 40477 / JCM 4838 / CBS 697.72 / NBRC 16177 / NCIMB 11028 / NRRL B-12390 / A12253. 1 / ISP 5477)</name>
    <name type="common">Streptomyces tenebrarius</name>
    <dbReference type="NCBI Taxonomy" id="1933"/>
    <lineage>
        <taxon>Bacteria</taxon>
        <taxon>Bacillati</taxon>
        <taxon>Actinomycetota</taxon>
        <taxon>Actinomycetes</taxon>
        <taxon>Pseudonocardiales</taxon>
        <taxon>Pseudonocardiaceae</taxon>
        <taxon>Streptoalloteichus</taxon>
    </lineage>
</organism>
<sequence length="43" mass="4668">MLKGVLEGIVLAILSDRHTHGYDITAWLRDRGFSGIAGPSTRS</sequence>
<evidence type="ECO:0000313" key="1">
    <source>
        <dbReference type="EMBL" id="MCP2257147.1"/>
    </source>
</evidence>
<proteinExistence type="predicted"/>
<gene>
    <name evidence="1" type="ORF">LX15_000832</name>
</gene>
<dbReference type="EMBL" id="JAMTCP010000003">
    <property type="protein sequence ID" value="MCP2257147.1"/>
    <property type="molecule type" value="Genomic_DNA"/>
</dbReference>
<reference evidence="1 2" key="1">
    <citation type="submission" date="2022-06" db="EMBL/GenBank/DDBJ databases">
        <title>Genomic Encyclopedia of Archaeal and Bacterial Type Strains, Phase II (KMG-II): from individual species to whole genera.</title>
        <authorList>
            <person name="Goeker M."/>
        </authorList>
    </citation>
    <scope>NUCLEOTIDE SEQUENCE [LARGE SCALE GENOMIC DNA]</scope>
    <source>
        <strain evidence="1 2">DSM 40477</strain>
    </source>
</reference>
<dbReference type="Gene3D" id="1.10.10.10">
    <property type="entry name" value="Winged helix-like DNA-binding domain superfamily/Winged helix DNA-binding domain"/>
    <property type="match status" value="1"/>
</dbReference>
<keyword evidence="2" id="KW-1185">Reference proteome</keyword>